<evidence type="ECO:0000256" key="11">
    <source>
        <dbReference type="SAM" id="Phobius"/>
    </source>
</evidence>
<comment type="subcellular location">
    <subcellularLocation>
        <location evidence="1">Cell inner membrane</location>
        <topology evidence="1">Single-pass membrane protein</topology>
    </subcellularLocation>
</comment>
<evidence type="ECO:0000313" key="12">
    <source>
        <dbReference type="EMBL" id="MCS2163308.1"/>
    </source>
</evidence>
<dbReference type="Pfam" id="PF11612">
    <property type="entry name" value="T2SSJ"/>
    <property type="match status" value="1"/>
</dbReference>
<dbReference type="InterPro" id="IPR051621">
    <property type="entry name" value="T2SS_protein_J"/>
</dbReference>
<keyword evidence="4" id="KW-1003">Cell membrane</keyword>
<accession>A0ABT2E5Z8</accession>
<dbReference type="SUPFAM" id="SSF54523">
    <property type="entry name" value="Pili subunits"/>
    <property type="match status" value="1"/>
</dbReference>
<keyword evidence="5" id="KW-0488">Methylation</keyword>
<feature type="transmembrane region" description="Helical" evidence="11">
    <location>
        <begin position="12"/>
        <end position="33"/>
    </location>
</feature>
<feature type="compositionally biased region" description="Polar residues" evidence="10">
    <location>
        <begin position="214"/>
        <end position="225"/>
    </location>
</feature>
<dbReference type="RefSeq" id="WP_258989849.1">
    <property type="nucleotide sequence ID" value="NZ_JALIGE010000076.1"/>
</dbReference>
<organism evidence="12 13">
    <name type="scientific">Scandinavium hiltneri</name>
    <dbReference type="NCBI Taxonomy" id="2926519"/>
    <lineage>
        <taxon>Bacteria</taxon>
        <taxon>Pseudomonadati</taxon>
        <taxon>Pseudomonadota</taxon>
        <taxon>Gammaproteobacteria</taxon>
        <taxon>Enterobacterales</taxon>
        <taxon>Enterobacteriaceae</taxon>
        <taxon>Scandinavium</taxon>
    </lineage>
</organism>
<dbReference type="Pfam" id="PF07963">
    <property type="entry name" value="N_methyl"/>
    <property type="match status" value="1"/>
</dbReference>
<comment type="caution">
    <text evidence="12">The sequence shown here is derived from an EMBL/GenBank/DDBJ whole genome shotgun (WGS) entry which is preliminary data.</text>
</comment>
<keyword evidence="13" id="KW-1185">Reference proteome</keyword>
<evidence type="ECO:0000256" key="4">
    <source>
        <dbReference type="ARBA" id="ARBA00022475"/>
    </source>
</evidence>
<proteinExistence type="inferred from homology"/>
<name>A0ABT2E5Z8_9ENTR</name>
<dbReference type="PROSITE" id="PS00409">
    <property type="entry name" value="PROKAR_NTER_METHYL"/>
    <property type="match status" value="1"/>
</dbReference>
<evidence type="ECO:0000256" key="9">
    <source>
        <dbReference type="ARBA" id="ARBA00023136"/>
    </source>
</evidence>
<dbReference type="Proteomes" id="UP001205357">
    <property type="component" value="Unassembled WGS sequence"/>
</dbReference>
<protein>
    <recommendedName>
        <fullName evidence="3">Type II secretion system protein J</fullName>
    </recommendedName>
</protein>
<evidence type="ECO:0000256" key="1">
    <source>
        <dbReference type="ARBA" id="ARBA00004377"/>
    </source>
</evidence>
<evidence type="ECO:0000256" key="3">
    <source>
        <dbReference type="ARBA" id="ARBA00021539"/>
    </source>
</evidence>
<evidence type="ECO:0000256" key="7">
    <source>
        <dbReference type="ARBA" id="ARBA00022692"/>
    </source>
</evidence>
<keyword evidence="8 11" id="KW-1133">Transmembrane helix</keyword>
<keyword evidence="7 11" id="KW-0812">Transmembrane</keyword>
<comment type="similarity">
    <text evidence="2">Belongs to the GSP J family.</text>
</comment>
<dbReference type="InterPro" id="IPR010055">
    <property type="entry name" value="T2SS_protein-GspJ"/>
</dbReference>
<dbReference type="Gene3D" id="2.10.70.20">
    <property type="entry name" value="gspk-gspi-gspj complex like domains"/>
    <property type="match status" value="1"/>
</dbReference>
<feature type="compositionally biased region" description="Low complexity" evidence="10">
    <location>
        <begin position="197"/>
        <end position="212"/>
    </location>
</feature>
<sequence>MRHHEKQRGFTLLEVMIALTVFAVISLLAWQILDGAMRTTTATNQRADELNQLQRTYNLLERDFFQLLPRAPRAEPGSTFVYDDEGLEFTTLSGISGRLQLERIGWRLHDMQLWRTVWPAIDASEKNAPDEVPVLNKVKAAEWRFYQQGWHKEWSDAAQLPEGTELELTMENGEIWRWVFLTPGNMDVSAAGSVVRDAQPQDTQTDDAQPPASTEVQPTTTGGQP</sequence>
<dbReference type="InterPro" id="IPR012902">
    <property type="entry name" value="N_methyl_site"/>
</dbReference>
<keyword evidence="6" id="KW-0997">Cell inner membrane</keyword>
<dbReference type="Gene3D" id="3.10.610.10">
    <property type="entry name" value="GSPII I/J protein-like"/>
    <property type="match status" value="1"/>
</dbReference>
<evidence type="ECO:0000256" key="8">
    <source>
        <dbReference type="ARBA" id="ARBA00022989"/>
    </source>
</evidence>
<gene>
    <name evidence="12" type="primary">gspJ</name>
    <name evidence="12" type="ORF">MUU47_19685</name>
</gene>
<evidence type="ECO:0000256" key="5">
    <source>
        <dbReference type="ARBA" id="ARBA00022481"/>
    </source>
</evidence>
<dbReference type="NCBIfam" id="TIGR01711">
    <property type="entry name" value="gspJ"/>
    <property type="match status" value="1"/>
</dbReference>
<feature type="region of interest" description="Disordered" evidence="10">
    <location>
        <begin position="194"/>
        <end position="225"/>
    </location>
</feature>
<dbReference type="EMBL" id="JALIGE010000076">
    <property type="protein sequence ID" value="MCS2163308.1"/>
    <property type="molecule type" value="Genomic_DNA"/>
</dbReference>
<evidence type="ECO:0000256" key="10">
    <source>
        <dbReference type="SAM" id="MobiDB-lite"/>
    </source>
</evidence>
<reference evidence="12 13" key="1">
    <citation type="submission" date="2022-04" db="EMBL/GenBank/DDBJ databases">
        <title>Proposal of a three novel species of Scandinavium, Scandinavium hiltneri, Scandinavium manionii, Scandinavium tedordense.</title>
        <authorList>
            <person name="Maddock D.W."/>
            <person name="Brady C.L."/>
            <person name="Denman S."/>
            <person name="Arnold D."/>
        </authorList>
    </citation>
    <scope>NUCLEOTIDE SEQUENCE [LARGE SCALE GENOMIC DNA]</scope>
    <source>
        <strain evidence="12 13">H11S7</strain>
    </source>
</reference>
<dbReference type="PANTHER" id="PTHR39583:SF2">
    <property type="entry name" value="TYPE II SECRETION SYSTEM PROTEIN J"/>
    <property type="match status" value="1"/>
</dbReference>
<dbReference type="NCBIfam" id="TIGR02532">
    <property type="entry name" value="IV_pilin_GFxxxE"/>
    <property type="match status" value="1"/>
</dbReference>
<dbReference type="InterPro" id="IPR045584">
    <property type="entry name" value="Pilin-like"/>
</dbReference>
<dbReference type="PANTHER" id="PTHR39583">
    <property type="entry name" value="TYPE II SECRETION SYSTEM PROTEIN J-RELATED"/>
    <property type="match status" value="1"/>
</dbReference>
<evidence type="ECO:0000256" key="2">
    <source>
        <dbReference type="ARBA" id="ARBA00011084"/>
    </source>
</evidence>
<evidence type="ECO:0000313" key="13">
    <source>
        <dbReference type="Proteomes" id="UP001205357"/>
    </source>
</evidence>
<keyword evidence="9 11" id="KW-0472">Membrane</keyword>
<evidence type="ECO:0000256" key="6">
    <source>
        <dbReference type="ARBA" id="ARBA00022519"/>
    </source>
</evidence>